<dbReference type="Gene3D" id="1.10.150.240">
    <property type="entry name" value="Putative phosphatase, domain 2"/>
    <property type="match status" value="1"/>
</dbReference>
<dbReference type="InterPro" id="IPR023198">
    <property type="entry name" value="PGP-like_dom2"/>
</dbReference>
<dbReference type="OrthoDB" id="6101375at2"/>
<dbReference type="Pfam" id="PF00702">
    <property type="entry name" value="Hydrolase"/>
    <property type="match status" value="1"/>
</dbReference>
<gene>
    <name evidence="3" type="ORF">D0469_07965</name>
</gene>
<sequence length="265" mass="30711">MNPQTLIFDLDDTLIECNKYFRDATNKFADQMHEWFPNVSKEQIKEKQLEIDIKSIEKYGLNSSRFPESLVNTYKYYCDSEGREEKDSEMESVRIIGLQVFQIEVQAFPYMYEVLNELKEDGHRLYLFTGGDEANQSRKIIQLELETYFEDRVFIANHKNADALRKVLETVECSRESTWMIGNSLKTDISPALELGINTVHIPSDIEWSYNNNLDANVQQLGRVKTIKKLTDLPRFIRENSFESCYTNNSGFLANGQTGNVQPGI</sequence>
<evidence type="ECO:0000256" key="1">
    <source>
        <dbReference type="ARBA" id="ARBA00022801"/>
    </source>
</evidence>
<protein>
    <submittedName>
        <fullName evidence="3">HAD family hydrolase</fullName>
    </submittedName>
</protein>
<dbReference type="SUPFAM" id="SSF56784">
    <property type="entry name" value="HAD-like"/>
    <property type="match status" value="1"/>
</dbReference>
<dbReference type="PANTHER" id="PTHR46470">
    <property type="entry name" value="N-ACYLNEURAMINATE-9-PHOSPHATASE"/>
    <property type="match status" value="1"/>
</dbReference>
<dbReference type="EMBL" id="QVTE01000017">
    <property type="protein sequence ID" value="RFU70108.1"/>
    <property type="molecule type" value="Genomic_DNA"/>
</dbReference>
<keyword evidence="4" id="KW-1185">Reference proteome</keyword>
<dbReference type="InterPro" id="IPR023214">
    <property type="entry name" value="HAD_sf"/>
</dbReference>
<dbReference type="RefSeq" id="WP_117326139.1">
    <property type="nucleotide sequence ID" value="NZ_QVTE01000017.1"/>
</dbReference>
<dbReference type="GO" id="GO:0016787">
    <property type="term" value="F:hydrolase activity"/>
    <property type="evidence" value="ECO:0007669"/>
    <property type="project" value="UniProtKB-KW"/>
</dbReference>
<dbReference type="AlphaFoldDB" id="A0A372LQJ6"/>
<accession>A0A372LQJ6</accession>
<dbReference type="InterPro" id="IPR051400">
    <property type="entry name" value="HAD-like_hydrolase"/>
</dbReference>
<keyword evidence="2" id="KW-0460">Magnesium</keyword>
<dbReference type="Gene3D" id="3.40.50.1000">
    <property type="entry name" value="HAD superfamily/HAD-like"/>
    <property type="match status" value="1"/>
</dbReference>
<keyword evidence="1 3" id="KW-0378">Hydrolase</keyword>
<comment type="caution">
    <text evidence="3">The sequence shown here is derived from an EMBL/GenBank/DDBJ whole genome shotgun (WGS) entry which is preliminary data.</text>
</comment>
<evidence type="ECO:0000256" key="2">
    <source>
        <dbReference type="ARBA" id="ARBA00022842"/>
    </source>
</evidence>
<dbReference type="Proteomes" id="UP000264541">
    <property type="component" value="Unassembled WGS sequence"/>
</dbReference>
<evidence type="ECO:0000313" key="3">
    <source>
        <dbReference type="EMBL" id="RFU70108.1"/>
    </source>
</evidence>
<dbReference type="SFLD" id="SFLDG01129">
    <property type="entry name" value="C1.5:_HAD__Beta-PGM__Phosphata"/>
    <property type="match status" value="1"/>
</dbReference>
<name>A0A372LQJ6_9BACI</name>
<dbReference type="SFLD" id="SFLDS00003">
    <property type="entry name" value="Haloacid_Dehalogenase"/>
    <property type="match status" value="1"/>
</dbReference>
<dbReference type="InterPro" id="IPR036412">
    <property type="entry name" value="HAD-like_sf"/>
</dbReference>
<proteinExistence type="predicted"/>
<evidence type="ECO:0000313" key="4">
    <source>
        <dbReference type="Proteomes" id="UP000264541"/>
    </source>
</evidence>
<organism evidence="3 4">
    <name type="scientific">Peribacillus saganii</name>
    <dbReference type="NCBI Taxonomy" id="2303992"/>
    <lineage>
        <taxon>Bacteria</taxon>
        <taxon>Bacillati</taxon>
        <taxon>Bacillota</taxon>
        <taxon>Bacilli</taxon>
        <taxon>Bacillales</taxon>
        <taxon>Bacillaceae</taxon>
        <taxon>Peribacillus</taxon>
    </lineage>
</organism>
<reference evidence="3 4" key="1">
    <citation type="submission" date="2018-08" db="EMBL/GenBank/DDBJ databases">
        <title>Bacillus chawlae sp. nov., Bacillus glennii sp. nov., and Bacillus saganii sp. nov. Isolated from the Vehicle Assembly Building at Kennedy Space Center where the Viking Spacecraft were Assembled.</title>
        <authorList>
            <person name="Seuylemezian A."/>
            <person name="Vaishampayan P."/>
        </authorList>
    </citation>
    <scope>NUCLEOTIDE SEQUENCE [LARGE SCALE GENOMIC DNA]</scope>
    <source>
        <strain evidence="3 4">V47-23a</strain>
    </source>
</reference>